<keyword evidence="4" id="KW-0802">TPR repeat</keyword>
<dbReference type="Gene3D" id="1.10.10.10">
    <property type="entry name" value="Winged helix-like DNA-binding domain superfamily/Winged helix DNA-binding domain"/>
    <property type="match status" value="1"/>
</dbReference>
<dbReference type="SUPFAM" id="SSF52540">
    <property type="entry name" value="P-loop containing nucleoside triphosphate hydrolases"/>
    <property type="match status" value="1"/>
</dbReference>
<dbReference type="Pfam" id="PF17874">
    <property type="entry name" value="TPR_MalT"/>
    <property type="match status" value="1"/>
</dbReference>
<dbReference type="Pfam" id="PF25873">
    <property type="entry name" value="WHD_MalT"/>
    <property type="match status" value="1"/>
</dbReference>
<dbReference type="PROSITE" id="PS00622">
    <property type="entry name" value="HTH_LUXR_1"/>
    <property type="match status" value="1"/>
</dbReference>
<dbReference type="InterPro" id="IPR011990">
    <property type="entry name" value="TPR-like_helical_dom_sf"/>
</dbReference>
<dbReference type="PROSITE" id="PS50043">
    <property type="entry name" value="HTH_LUXR_2"/>
    <property type="match status" value="1"/>
</dbReference>
<dbReference type="Gene3D" id="3.40.50.300">
    <property type="entry name" value="P-loop containing nucleotide triphosphate hydrolases"/>
    <property type="match status" value="1"/>
</dbReference>
<evidence type="ECO:0000313" key="6">
    <source>
        <dbReference type="EMBL" id="QBD77731.1"/>
    </source>
</evidence>
<dbReference type="InterPro" id="IPR019734">
    <property type="entry name" value="TPR_rpt"/>
</dbReference>
<evidence type="ECO:0000313" key="7">
    <source>
        <dbReference type="Proteomes" id="UP000290365"/>
    </source>
</evidence>
<dbReference type="SMART" id="SM00421">
    <property type="entry name" value="HTH_LUXR"/>
    <property type="match status" value="1"/>
</dbReference>
<feature type="domain" description="HTH luxR-type" evidence="5">
    <location>
        <begin position="980"/>
        <end position="1044"/>
    </location>
</feature>
<dbReference type="Pfam" id="PF00196">
    <property type="entry name" value="GerE"/>
    <property type="match status" value="1"/>
</dbReference>
<keyword evidence="7" id="KW-1185">Reference proteome</keyword>
<organism evidence="6 7">
    <name type="scientific">Ktedonosporobacter rubrisoli</name>
    <dbReference type="NCBI Taxonomy" id="2509675"/>
    <lineage>
        <taxon>Bacteria</taxon>
        <taxon>Bacillati</taxon>
        <taxon>Chloroflexota</taxon>
        <taxon>Ktedonobacteria</taxon>
        <taxon>Ktedonobacterales</taxon>
        <taxon>Ktedonosporobacteraceae</taxon>
        <taxon>Ktedonosporobacter</taxon>
    </lineage>
</organism>
<dbReference type="RefSeq" id="WP_129888784.1">
    <property type="nucleotide sequence ID" value="NZ_CP035758.1"/>
</dbReference>
<dbReference type="PANTHER" id="PTHR44688">
    <property type="entry name" value="DNA-BINDING TRANSCRIPTIONAL ACTIVATOR DEVR_DOSR"/>
    <property type="match status" value="1"/>
</dbReference>
<evidence type="ECO:0000256" key="1">
    <source>
        <dbReference type="ARBA" id="ARBA00023015"/>
    </source>
</evidence>
<dbReference type="GO" id="GO:0006355">
    <property type="term" value="P:regulation of DNA-templated transcription"/>
    <property type="evidence" value="ECO:0007669"/>
    <property type="project" value="InterPro"/>
</dbReference>
<dbReference type="PROSITE" id="PS50005">
    <property type="entry name" value="TPR"/>
    <property type="match status" value="1"/>
</dbReference>
<dbReference type="Proteomes" id="UP000290365">
    <property type="component" value="Chromosome"/>
</dbReference>
<dbReference type="InterPro" id="IPR000792">
    <property type="entry name" value="Tscrpt_reg_LuxR_C"/>
</dbReference>
<dbReference type="CDD" id="cd06170">
    <property type="entry name" value="LuxR_C_like"/>
    <property type="match status" value="1"/>
</dbReference>
<accession>A0A4V0YYX4</accession>
<evidence type="ECO:0000259" key="5">
    <source>
        <dbReference type="PROSITE" id="PS50043"/>
    </source>
</evidence>
<dbReference type="GO" id="GO:0003677">
    <property type="term" value="F:DNA binding"/>
    <property type="evidence" value="ECO:0007669"/>
    <property type="project" value="UniProtKB-KW"/>
</dbReference>
<dbReference type="InterPro" id="IPR027417">
    <property type="entry name" value="P-loop_NTPase"/>
</dbReference>
<dbReference type="PRINTS" id="PR00038">
    <property type="entry name" value="HTHLUXR"/>
</dbReference>
<keyword evidence="3" id="KW-0804">Transcription</keyword>
<sequence>MPRRALNLLKWSQQSQSYELSSSKASAIHEIIPESQAWREWLDTISSFAFHSRCGMRYTVRKEAVQQNGSYWYGYRSWQGRTSKRYLGRTSDLTLARLEEIANNFTAEAASRAGQSLSSTEPLLISRLHPPRLPLGLIERTHLFARLAAWRTYKLTLLRAPAGFGKTTLANSWLAQQQKQQAISHLAWISLQASDNDQLHFWRTIISAYQSWQGEPGKTALTRLASAFRPPFAAVPLETILALFLNDLAKQAGNSILVLDDYHLITEPRLHEALSFFIEHLPLQVHVVILTRNEPNLPLTRWRAQGYLQELSSQDLRFSTIETATFLELTVAASLSAAQLAQLDALLQGWAAGLRLLILAGKMEQAGIERLLSGLEQQQPSNSFRQQLLDYFISEVLDAQPEALQRFLLQTSVLGRLTGSLCDTIMDGQNSSEVLETLELSGLFLEALDEAVRAQTSTILPWYRYHALFAEAMRAEAQRRFGEERLRTIARQASYWYEQHELADAAIEAALQAHDMERAALLIERFSSGAQQIELHILQSWLAQMPEATIDAHPTLCLYAAITLQFQAEPAHPSHSNRTRISALLQKAEEGWRSSGQLTEVGVVFAFRALIASLRETAEQEAVENASKALNLFAVEPGENHIRPTTWQWRTICLGIVGTTAMHQGRFEESQQLLLEALADCQTDGNQEFLREICLRLGTLYQILGKLYQAYEYFQRTLSLGLSQRDYTDCQRALRGLAQLSLEWNDLDAVEQRIHEALELMEQNNQERREDIDYLLALLSFAHGQNISAQLRVSALLARLQTTLIPAVQELLTEVLSLQTRLQLDAHDYLAAQNSLHLLSSSAHELSFGQQMVLHILQVRLLLAQGMEKEAIALLAQLLPVTQEKQYMRGQLELLILLALAHATCKQKAEAHKWLYKALSLAYSEGFLRVFLQEGDAMAHLLRSLLPAIREKTVRAYGQAILRALLSTDAASTPPVSLNDNLPFEPLSGQEQRVLRLLLAGYSNLEIAAELIISVNTVKDHLKHLYRKLGVSNRREVRKAARNLKLS</sequence>
<name>A0A4V0YYX4_KTERU</name>
<evidence type="ECO:0000256" key="4">
    <source>
        <dbReference type="PROSITE-ProRule" id="PRU00339"/>
    </source>
</evidence>
<dbReference type="EMBL" id="CP035758">
    <property type="protein sequence ID" value="QBD77731.1"/>
    <property type="molecule type" value="Genomic_DNA"/>
</dbReference>
<evidence type="ECO:0000256" key="2">
    <source>
        <dbReference type="ARBA" id="ARBA00023125"/>
    </source>
</evidence>
<dbReference type="KEGG" id="kbs:EPA93_17725"/>
<proteinExistence type="predicted"/>
<dbReference type="AlphaFoldDB" id="A0A4V0YYX4"/>
<dbReference type="SUPFAM" id="SSF48452">
    <property type="entry name" value="TPR-like"/>
    <property type="match status" value="1"/>
</dbReference>
<evidence type="ECO:0000256" key="3">
    <source>
        <dbReference type="ARBA" id="ARBA00023163"/>
    </source>
</evidence>
<feature type="repeat" description="TPR" evidence="4">
    <location>
        <begin position="691"/>
        <end position="724"/>
    </location>
</feature>
<gene>
    <name evidence="6" type="ORF">EPA93_17725</name>
</gene>
<dbReference type="InterPro" id="IPR036388">
    <property type="entry name" value="WH-like_DNA-bd_sf"/>
</dbReference>
<keyword evidence="2" id="KW-0238">DNA-binding</keyword>
<dbReference type="Gene3D" id="1.25.40.10">
    <property type="entry name" value="Tetratricopeptide repeat domain"/>
    <property type="match status" value="1"/>
</dbReference>
<dbReference type="SUPFAM" id="SSF46894">
    <property type="entry name" value="C-terminal effector domain of the bipartite response regulators"/>
    <property type="match status" value="1"/>
</dbReference>
<dbReference type="InterPro" id="IPR059106">
    <property type="entry name" value="WHD_MalT"/>
</dbReference>
<dbReference type="OrthoDB" id="135557at2"/>
<keyword evidence="1" id="KW-0805">Transcription regulation</keyword>
<dbReference type="PANTHER" id="PTHR44688:SF16">
    <property type="entry name" value="DNA-BINDING TRANSCRIPTIONAL ACTIVATOR DEVR_DOSR"/>
    <property type="match status" value="1"/>
</dbReference>
<dbReference type="InterPro" id="IPR041617">
    <property type="entry name" value="TPR_MalT"/>
</dbReference>
<dbReference type="InterPro" id="IPR016032">
    <property type="entry name" value="Sig_transdc_resp-reg_C-effctor"/>
</dbReference>
<protein>
    <recommendedName>
        <fullName evidence="5">HTH luxR-type domain-containing protein</fullName>
    </recommendedName>
</protein>
<reference evidence="6 7" key="1">
    <citation type="submission" date="2019-01" db="EMBL/GenBank/DDBJ databases">
        <title>Ktedonosporobacter rubrisoli SCAWS-G2.</title>
        <authorList>
            <person name="Huang Y."/>
            <person name="Yan B."/>
        </authorList>
    </citation>
    <scope>NUCLEOTIDE SEQUENCE [LARGE SCALE GENOMIC DNA]</scope>
    <source>
        <strain evidence="6 7">SCAWS-G2</strain>
    </source>
</reference>